<protein>
    <submittedName>
        <fullName evidence="1">Uncharacterized protein</fullName>
    </submittedName>
</protein>
<dbReference type="AlphaFoldDB" id="A0A094ZR89"/>
<evidence type="ECO:0000313" key="1">
    <source>
        <dbReference type="EMBL" id="KGB35589.1"/>
    </source>
</evidence>
<accession>A0A094ZR89</accession>
<name>A0A094ZR89_SCHHA</name>
<proteinExistence type="predicted"/>
<reference evidence="1" key="1">
    <citation type="journal article" date="2012" name="Nat. Genet.">
        <title>Whole-genome sequence of Schistosoma haematobium.</title>
        <authorList>
            <person name="Young N.D."/>
            <person name="Jex A.R."/>
            <person name="Li B."/>
            <person name="Liu S."/>
            <person name="Yang L."/>
            <person name="Xiong Z."/>
            <person name="Li Y."/>
            <person name="Cantacessi C."/>
            <person name="Hall R.S."/>
            <person name="Xu X."/>
            <person name="Chen F."/>
            <person name="Wu X."/>
            <person name="Zerlotini A."/>
            <person name="Oliveira G."/>
            <person name="Hofmann A."/>
            <person name="Zhang G."/>
            <person name="Fang X."/>
            <person name="Kang Y."/>
            <person name="Campbell B.E."/>
            <person name="Loukas A."/>
            <person name="Ranganathan S."/>
            <person name="Rollinson D."/>
            <person name="Rinaldi G."/>
            <person name="Brindley P.J."/>
            <person name="Yang H."/>
            <person name="Wang J."/>
            <person name="Wang J."/>
            <person name="Gasser R.B."/>
        </authorList>
    </citation>
    <scope>NUCLEOTIDE SEQUENCE [LARGE SCALE GENOMIC DNA]</scope>
</reference>
<dbReference type="EMBL" id="KL250698">
    <property type="protein sequence ID" value="KGB35589.1"/>
    <property type="molecule type" value="Genomic_DNA"/>
</dbReference>
<sequence length="368" mass="42428">MIIESVIIFWCIRLRHLYLSQRHTKMYDPDMFQNSQIKNNGSLHYSSTSHQPMNSLQNSLASINHLQKYSLPIGQMISPYYKQQQFFQSNLNHSNEYHNSTIENSLKQLPDHQINSDMNLYLGERSSYTNNSYSSQSPNLIARLIHTLSAYIPFSNFKLMFGAYWTDQHYFNTNHFNGSTLFDVTSPNFQSYNKPTTDIMLTETSTTLPTINEPTCYPVYVHPLQSTLNKYRSSSSENLSSRHHNSRIKSIAFITHLSAFGLKNKRRFSQLTTKKLSKLKENTTSPNDNYNNKSGQLNPLPIAEAYESGSYHNQNMISDNFTINRLIYPARFSIFGCEHFSLIIAEEKSQKLGDCDQIPNNTSSPYVV</sequence>
<organism evidence="1">
    <name type="scientific">Schistosoma haematobium</name>
    <name type="common">Blood fluke</name>
    <dbReference type="NCBI Taxonomy" id="6185"/>
    <lineage>
        <taxon>Eukaryota</taxon>
        <taxon>Metazoa</taxon>
        <taxon>Spiralia</taxon>
        <taxon>Lophotrochozoa</taxon>
        <taxon>Platyhelminthes</taxon>
        <taxon>Trematoda</taxon>
        <taxon>Digenea</taxon>
        <taxon>Strigeidida</taxon>
        <taxon>Schistosomatoidea</taxon>
        <taxon>Schistosomatidae</taxon>
        <taxon>Schistosoma</taxon>
    </lineage>
</organism>
<gene>
    <name evidence="1" type="ORF">MS3_03848</name>
</gene>